<protein>
    <submittedName>
        <fullName evidence="1">Uncharacterized protein</fullName>
    </submittedName>
</protein>
<gene>
    <name evidence="1" type="ORF">M9Y10_021334</name>
</gene>
<reference evidence="1 2" key="1">
    <citation type="submission" date="2024-04" db="EMBL/GenBank/DDBJ databases">
        <title>Tritrichomonas musculus Genome.</title>
        <authorList>
            <person name="Alves-Ferreira E."/>
            <person name="Grigg M."/>
            <person name="Lorenzi H."/>
            <person name="Galac M."/>
        </authorList>
    </citation>
    <scope>NUCLEOTIDE SEQUENCE [LARGE SCALE GENOMIC DNA]</scope>
    <source>
        <strain evidence="1 2">EAF2021</strain>
    </source>
</reference>
<organism evidence="1 2">
    <name type="scientific">Tritrichomonas musculus</name>
    <dbReference type="NCBI Taxonomy" id="1915356"/>
    <lineage>
        <taxon>Eukaryota</taxon>
        <taxon>Metamonada</taxon>
        <taxon>Parabasalia</taxon>
        <taxon>Tritrichomonadida</taxon>
        <taxon>Tritrichomonadidae</taxon>
        <taxon>Tritrichomonas</taxon>
    </lineage>
</organism>
<dbReference type="EMBL" id="JAPFFF010000031">
    <property type="protein sequence ID" value="KAK8845152.1"/>
    <property type="molecule type" value="Genomic_DNA"/>
</dbReference>
<sequence length="131" mass="15030">MELHFVDISGFNGKYEISIEEPHIVREKITQRIVEEWYNGYGDVAVLLNNSRSEVGEAKELYLIGVLLQLINYMNIFILLKQCLLRALSKNKTSTIPPKNSSYISIVRYIPTSSVSVYVLFKLEMETPLSI</sequence>
<comment type="caution">
    <text evidence="1">The sequence shown here is derived from an EMBL/GenBank/DDBJ whole genome shotgun (WGS) entry which is preliminary data.</text>
</comment>
<proteinExistence type="predicted"/>
<keyword evidence="2" id="KW-1185">Reference proteome</keyword>
<accession>A0ABR2HDN5</accession>
<name>A0ABR2HDN5_9EUKA</name>
<evidence type="ECO:0000313" key="1">
    <source>
        <dbReference type="EMBL" id="KAK8845152.1"/>
    </source>
</evidence>
<evidence type="ECO:0000313" key="2">
    <source>
        <dbReference type="Proteomes" id="UP001470230"/>
    </source>
</evidence>
<dbReference type="Proteomes" id="UP001470230">
    <property type="component" value="Unassembled WGS sequence"/>
</dbReference>